<dbReference type="Proteomes" id="UP001212997">
    <property type="component" value="Unassembled WGS sequence"/>
</dbReference>
<evidence type="ECO:0000313" key="3">
    <source>
        <dbReference type="Proteomes" id="UP001212997"/>
    </source>
</evidence>
<feature type="region of interest" description="Disordered" evidence="1">
    <location>
        <begin position="79"/>
        <end position="121"/>
    </location>
</feature>
<reference evidence="2" key="1">
    <citation type="submission" date="2022-07" db="EMBL/GenBank/DDBJ databases">
        <title>Genome Sequence of Physisporinus lineatus.</title>
        <authorList>
            <person name="Buettner E."/>
        </authorList>
    </citation>
    <scope>NUCLEOTIDE SEQUENCE</scope>
    <source>
        <strain evidence="2">VT162</strain>
    </source>
</reference>
<evidence type="ECO:0000256" key="1">
    <source>
        <dbReference type="SAM" id="MobiDB-lite"/>
    </source>
</evidence>
<dbReference type="AlphaFoldDB" id="A0AAD5YBG1"/>
<evidence type="ECO:0000313" key="2">
    <source>
        <dbReference type="EMBL" id="KAJ3480844.1"/>
    </source>
</evidence>
<name>A0AAD5YBG1_9APHY</name>
<dbReference type="EMBL" id="JANAWD010000352">
    <property type="protein sequence ID" value="KAJ3480844.1"/>
    <property type="molecule type" value="Genomic_DNA"/>
</dbReference>
<gene>
    <name evidence="2" type="ORF">NLI96_g8069</name>
</gene>
<proteinExistence type="predicted"/>
<protein>
    <submittedName>
        <fullName evidence="2">Uncharacterized protein</fullName>
    </submittedName>
</protein>
<keyword evidence="3" id="KW-1185">Reference proteome</keyword>
<accession>A0AAD5YBG1</accession>
<sequence>MLRPLSRVNLFPFGQHPREVAPISFLPLHSHQKFASWRIANLRLQIVLNCRGGSLPMEVRTDVEYLQVTVVLASMPRHESRERIPMPDSGTPGHTWENADGGRGSRGTFERSNNEDPFECSECTTSAPIDVTSIRHRLQVQILGVFIRSSQPSGHSGKTQGDFVEFTLPSGY</sequence>
<organism evidence="2 3">
    <name type="scientific">Meripilus lineatus</name>
    <dbReference type="NCBI Taxonomy" id="2056292"/>
    <lineage>
        <taxon>Eukaryota</taxon>
        <taxon>Fungi</taxon>
        <taxon>Dikarya</taxon>
        <taxon>Basidiomycota</taxon>
        <taxon>Agaricomycotina</taxon>
        <taxon>Agaricomycetes</taxon>
        <taxon>Polyporales</taxon>
        <taxon>Meripilaceae</taxon>
        <taxon>Meripilus</taxon>
    </lineage>
</organism>
<comment type="caution">
    <text evidence="2">The sequence shown here is derived from an EMBL/GenBank/DDBJ whole genome shotgun (WGS) entry which is preliminary data.</text>
</comment>